<accession>A0A0U3U9M0</accession>
<dbReference type="SUPFAM" id="SSF53850">
    <property type="entry name" value="Periplasmic binding protein-like II"/>
    <property type="match status" value="1"/>
</dbReference>
<dbReference type="Gene3D" id="3.10.105.10">
    <property type="entry name" value="Dipeptide-binding Protein, Domain 3"/>
    <property type="match status" value="1"/>
</dbReference>
<organism evidence="1">
    <name type="scientific">uncultured bacterium 5</name>
    <dbReference type="NCBI Taxonomy" id="1748277"/>
    <lineage>
        <taxon>Bacteria</taxon>
        <taxon>environmental samples</taxon>
    </lineage>
</organism>
<protein>
    <submittedName>
        <fullName evidence="1">Polyamine ABC transporter substrate-binding protein</fullName>
    </submittedName>
</protein>
<dbReference type="AlphaFoldDB" id="A0A0U3U9M0"/>
<dbReference type="EMBL" id="KT944257">
    <property type="protein sequence ID" value="ALV86344.1"/>
    <property type="molecule type" value="Genomic_DNA"/>
</dbReference>
<proteinExistence type="predicted"/>
<reference evidence="1" key="1">
    <citation type="submission" date="2015-10" db="EMBL/GenBank/DDBJ databases">
        <title>Biosynthesis of SCL-MCL polyhydroxyalkanoates by metagenomic clones in Pseudomonas putida.</title>
        <authorList>
            <person name="Cheng J."/>
            <person name="Charles T.C."/>
        </authorList>
    </citation>
    <scope>NUCLEOTIDE SEQUENCE</scope>
</reference>
<evidence type="ECO:0000313" key="1">
    <source>
        <dbReference type="EMBL" id="ALV86344.1"/>
    </source>
</evidence>
<sequence>MQTLIEAVQAQLKKAGINLDIELVEHATFHAQIRKDLSPIVHYQAARFPVADVYLTQFFDSASIVGTPTAVTNFSHCNVADADIRAARSATDPAKQKELWKAAQEKIIKAVCAVPVYEQLQLWAWKDTLDLGYQLQGSLNLSPPITEKTRFTK</sequence>
<name>A0A0U3U9M0_9BACT</name>